<gene>
    <name evidence="2" type="ORF">O1Q98_14185</name>
</gene>
<keyword evidence="1" id="KW-1133">Transmembrane helix</keyword>
<keyword evidence="1" id="KW-0472">Membrane</keyword>
<accession>A0ABY8G4B9</accession>
<feature type="transmembrane region" description="Helical" evidence="1">
    <location>
        <begin position="12"/>
        <end position="29"/>
    </location>
</feature>
<protein>
    <submittedName>
        <fullName evidence="2">Uncharacterized protein</fullName>
    </submittedName>
</protein>
<evidence type="ECO:0000313" key="3">
    <source>
        <dbReference type="Proteomes" id="UP001219630"/>
    </source>
</evidence>
<dbReference type="Proteomes" id="UP001219630">
    <property type="component" value="Chromosome"/>
</dbReference>
<dbReference type="EMBL" id="CP114280">
    <property type="protein sequence ID" value="WFN54795.1"/>
    <property type="molecule type" value="Genomic_DNA"/>
</dbReference>
<keyword evidence="1" id="KW-0812">Transmembrane</keyword>
<organism evidence="2 3">
    <name type="scientific">Dickeya lacustris</name>
    <dbReference type="NCBI Taxonomy" id="2259638"/>
    <lineage>
        <taxon>Bacteria</taxon>
        <taxon>Pseudomonadati</taxon>
        <taxon>Pseudomonadota</taxon>
        <taxon>Gammaproteobacteria</taxon>
        <taxon>Enterobacterales</taxon>
        <taxon>Pectobacteriaceae</taxon>
        <taxon>Dickeya</taxon>
    </lineage>
</organism>
<name>A0ABY8G4B9_9GAMM</name>
<keyword evidence="3" id="KW-1185">Reference proteome</keyword>
<evidence type="ECO:0000256" key="1">
    <source>
        <dbReference type="SAM" id="Phobius"/>
    </source>
</evidence>
<proteinExistence type="predicted"/>
<evidence type="ECO:0000313" key="2">
    <source>
        <dbReference type="EMBL" id="WFN54795.1"/>
    </source>
</evidence>
<reference evidence="2 3" key="1">
    <citation type="submission" date="2022-12" db="EMBL/GenBank/DDBJ databases">
        <title>Complete genome sequencing of Dickeya lacustris type strain LMG30899.</title>
        <authorList>
            <person name="Dobhal S."/>
            <person name="Arizala D."/>
            <person name="Arif M."/>
        </authorList>
    </citation>
    <scope>NUCLEOTIDE SEQUENCE [LARGE SCALE GENOMIC DNA]</scope>
    <source>
        <strain evidence="2 3">LMG30899</strain>
    </source>
</reference>
<dbReference type="RefSeq" id="WP_269975713.1">
    <property type="nucleotide sequence ID" value="NZ_CP114280.1"/>
</dbReference>
<sequence length="52" mass="5664">MFYTNKSHKTAAYYGLPVVSLSAFCAIAARQVSVAGKNVIIHQEVLEGSRHV</sequence>